<reference evidence="4" key="1">
    <citation type="submission" date="2022-08" db="EMBL/GenBank/DDBJ databases">
        <title>Novel Bdellovibrio Species Isolated from Svalbard: Designation Bdellovibrio svalbardensis.</title>
        <authorList>
            <person name="Mitchell R.J."/>
            <person name="Choi S.Y."/>
        </authorList>
    </citation>
    <scope>NUCLEOTIDE SEQUENCE</scope>
    <source>
        <strain evidence="4">PAP01</strain>
    </source>
</reference>
<feature type="transmembrane region" description="Helical" evidence="1">
    <location>
        <begin position="5"/>
        <end position="25"/>
    </location>
</feature>
<protein>
    <submittedName>
        <fullName evidence="4">DUF4105 domain-containing protein</fullName>
    </submittedName>
</protein>
<organism evidence="4 5">
    <name type="scientific">Bdellovibrio svalbardensis</name>
    <dbReference type="NCBI Taxonomy" id="2972972"/>
    <lineage>
        <taxon>Bacteria</taxon>
        <taxon>Pseudomonadati</taxon>
        <taxon>Bdellovibrionota</taxon>
        <taxon>Bdellovibrionia</taxon>
        <taxon>Bdellovibrionales</taxon>
        <taxon>Pseudobdellovibrionaceae</taxon>
        <taxon>Bdellovibrio</taxon>
    </lineage>
</organism>
<dbReference type="Proteomes" id="UP001152321">
    <property type="component" value="Unassembled WGS sequence"/>
</dbReference>
<keyword evidence="1" id="KW-0472">Membrane</keyword>
<keyword evidence="1" id="KW-0812">Transmembrane</keyword>
<name>A0ABT6DLI2_9BACT</name>
<evidence type="ECO:0000313" key="4">
    <source>
        <dbReference type="EMBL" id="MDG0816769.1"/>
    </source>
</evidence>
<comment type="caution">
    <text evidence="4">The sequence shown here is derived from an EMBL/GenBank/DDBJ whole genome shotgun (WGS) entry which is preliminary data.</text>
</comment>
<gene>
    <name evidence="4" type="ORF">NWE73_10365</name>
</gene>
<dbReference type="InterPro" id="IPR024079">
    <property type="entry name" value="MetalloPept_cat_dom_sf"/>
</dbReference>
<dbReference type="InterPro" id="IPR057166">
    <property type="entry name" value="DUF7844"/>
</dbReference>
<sequence>MKKHLYLYIVSSLISGLFASVGLAMPRFTIEGSTLTSAQKTQIAGQFVSAYELLPPIMRIRLEGRIKFDHYQLKAIPMEAHVAGEVNKDGIIQINSNLLNKPELVTRILVHELSHVYDFLKVIPQDIRSQIRDCEIWKDHYRDYGVPDSCELYQKTRTTVSTMPDFLDAAGWYQTLNGKGLRIDNTTFGFRSPDPYEATNPKEMFAVNMEYFLTDREYQCRRPSLYRYLAKHFSYQPFGEQACPKTLAFVDPQFDKAQQAIRVINPNRVYAIHYLLAGSGEGIMSAFGHSMVRVIMCAPERTTVGPECLKDIQHHIVLSFRAFVDSPQINGWAGLTGAYASRLFFIPFPQIINEYNISELRDLFSYPLALSREQIQSFLERAVETHWSYNSNYYFLSNNCAVEIMNLFKAGIANPSLMNSREQTPKSVLFELKRKNMISNEVDFENLENAKERGYYFTSYEKTLDQALSVIRTLSGQKYSIKKWAEMDPEERRALYGSVRFGDSGSYRKWSAAFLFLERYLEKQVTQSTYNRFLQGDIDQKSEAGQQTKKYVDSILKIFTFDQELTGPSSLVKAGYGIPSQPELSQVQEYLYKIKERRDQNLSQVDLLLKKLIQLYGADEIEQTRANIAMFAQGMKVN</sequence>
<feature type="domain" description="DUF7844" evidence="3">
    <location>
        <begin position="108"/>
        <end position="240"/>
    </location>
</feature>
<keyword evidence="5" id="KW-1185">Reference proteome</keyword>
<proteinExistence type="predicted"/>
<dbReference type="InterPro" id="IPR025178">
    <property type="entry name" value="Lnb_N"/>
</dbReference>
<evidence type="ECO:0000259" key="3">
    <source>
        <dbReference type="Pfam" id="PF25226"/>
    </source>
</evidence>
<evidence type="ECO:0000259" key="2">
    <source>
        <dbReference type="Pfam" id="PF13387"/>
    </source>
</evidence>
<keyword evidence="1" id="KW-1133">Transmembrane helix</keyword>
<dbReference type="Pfam" id="PF13387">
    <property type="entry name" value="Lnb_N"/>
    <property type="match status" value="1"/>
</dbReference>
<dbReference type="RefSeq" id="WP_277578247.1">
    <property type="nucleotide sequence ID" value="NZ_JANRMI010000003.1"/>
</dbReference>
<evidence type="ECO:0000256" key="1">
    <source>
        <dbReference type="SAM" id="Phobius"/>
    </source>
</evidence>
<feature type="domain" description="Lnb N-terminal periplasmic" evidence="2">
    <location>
        <begin position="261"/>
        <end position="420"/>
    </location>
</feature>
<evidence type="ECO:0000313" key="5">
    <source>
        <dbReference type="Proteomes" id="UP001152321"/>
    </source>
</evidence>
<dbReference type="Pfam" id="PF25226">
    <property type="entry name" value="DUF7844"/>
    <property type="match status" value="1"/>
</dbReference>
<dbReference type="EMBL" id="JANRMI010000003">
    <property type="protein sequence ID" value="MDG0816769.1"/>
    <property type="molecule type" value="Genomic_DNA"/>
</dbReference>
<dbReference type="Gene3D" id="3.40.390.10">
    <property type="entry name" value="Collagenase (Catalytic Domain)"/>
    <property type="match status" value="1"/>
</dbReference>
<accession>A0ABT6DLI2</accession>